<dbReference type="Pfam" id="PF13398">
    <property type="entry name" value="Peptidase_M50B"/>
    <property type="match status" value="1"/>
</dbReference>
<organism evidence="2 3">
    <name type="scientific">Paenibacillus abyssi</name>
    <dbReference type="NCBI Taxonomy" id="1340531"/>
    <lineage>
        <taxon>Bacteria</taxon>
        <taxon>Bacillati</taxon>
        <taxon>Bacillota</taxon>
        <taxon>Bacilli</taxon>
        <taxon>Bacillales</taxon>
        <taxon>Paenibacillaceae</taxon>
        <taxon>Paenibacillus</taxon>
    </lineage>
</organism>
<feature type="transmembrane region" description="Helical" evidence="1">
    <location>
        <begin position="197"/>
        <end position="219"/>
    </location>
</feature>
<name>A0A917D0J2_9BACL</name>
<feature type="transmembrane region" description="Helical" evidence="1">
    <location>
        <begin position="74"/>
        <end position="98"/>
    </location>
</feature>
<keyword evidence="1" id="KW-1133">Transmembrane helix</keyword>
<evidence type="ECO:0000313" key="3">
    <source>
        <dbReference type="Proteomes" id="UP000644756"/>
    </source>
</evidence>
<protein>
    <recommendedName>
        <fullName evidence="4">M50 family peptidase</fullName>
    </recommendedName>
</protein>
<dbReference type="PANTHER" id="PTHR33979:SF2">
    <property type="entry name" value="PEPTIDASE M50B-LIKE-DOMAIN-CONTAINING PROTEIN"/>
    <property type="match status" value="1"/>
</dbReference>
<dbReference type="InterPro" id="IPR049500">
    <property type="entry name" value="Peptidase_M50B-like"/>
</dbReference>
<gene>
    <name evidence="2" type="primary">yqeH</name>
    <name evidence="2" type="ORF">GCM10010916_22150</name>
</gene>
<keyword evidence="3" id="KW-1185">Reference proteome</keyword>
<proteinExistence type="predicted"/>
<dbReference type="Proteomes" id="UP000644756">
    <property type="component" value="Unassembled WGS sequence"/>
</dbReference>
<evidence type="ECO:0008006" key="4">
    <source>
        <dbReference type="Google" id="ProtNLM"/>
    </source>
</evidence>
<feature type="transmembrane region" description="Helical" evidence="1">
    <location>
        <begin position="152"/>
        <end position="177"/>
    </location>
</feature>
<dbReference type="RefSeq" id="WP_229725164.1">
    <property type="nucleotide sequence ID" value="NZ_BMGR01000006.1"/>
</dbReference>
<feature type="transmembrane region" description="Helical" evidence="1">
    <location>
        <begin position="128"/>
        <end position="145"/>
    </location>
</feature>
<feature type="transmembrane region" description="Helical" evidence="1">
    <location>
        <begin position="7"/>
        <end position="26"/>
    </location>
</feature>
<dbReference type="PANTHER" id="PTHR33979">
    <property type="entry name" value="OS02G0221600 PROTEIN"/>
    <property type="match status" value="1"/>
</dbReference>
<feature type="transmembrane region" description="Helical" evidence="1">
    <location>
        <begin position="105"/>
        <end position="122"/>
    </location>
</feature>
<keyword evidence="1" id="KW-0472">Membrane</keyword>
<keyword evidence="1" id="KW-0812">Transmembrane</keyword>
<dbReference type="EMBL" id="BMGR01000006">
    <property type="protein sequence ID" value="GGG04674.1"/>
    <property type="molecule type" value="Genomic_DNA"/>
</dbReference>
<evidence type="ECO:0000256" key="1">
    <source>
        <dbReference type="SAM" id="Phobius"/>
    </source>
</evidence>
<sequence length="229" mass="26061">MKEINKWFITVVLLIATGFLTRLLPFSTFFRTLDTMIHEFGHAIMTLLSSGRVLRIELNADHSGVTYSLISSSWSVVAVTLMGYVTASLFAVLMFYLYAKRNEKLGLCLISLMGLLMLIFFVHEGFGVRWLIGFVLLNGIAYLLGRMIRSIYYLLLAFITLEESVLGPIWLMILSVARTQEAGDAFGLQQATGIPAFVWAMLFMFFSLFCARIALRYFFERLRKSDIRG</sequence>
<accession>A0A917D0J2</accession>
<dbReference type="AlphaFoldDB" id="A0A917D0J2"/>
<comment type="caution">
    <text evidence="2">The sequence shown here is derived from an EMBL/GenBank/DDBJ whole genome shotgun (WGS) entry which is preliminary data.</text>
</comment>
<reference evidence="2" key="1">
    <citation type="journal article" date="2014" name="Int. J. Syst. Evol. Microbiol.">
        <title>Complete genome sequence of Corynebacterium casei LMG S-19264T (=DSM 44701T), isolated from a smear-ripened cheese.</title>
        <authorList>
            <consortium name="US DOE Joint Genome Institute (JGI-PGF)"/>
            <person name="Walter F."/>
            <person name="Albersmeier A."/>
            <person name="Kalinowski J."/>
            <person name="Ruckert C."/>
        </authorList>
    </citation>
    <scope>NUCLEOTIDE SEQUENCE</scope>
    <source>
        <strain evidence="2">CGMCC 1.12987</strain>
    </source>
</reference>
<reference evidence="2" key="2">
    <citation type="submission" date="2020-09" db="EMBL/GenBank/DDBJ databases">
        <authorList>
            <person name="Sun Q."/>
            <person name="Zhou Y."/>
        </authorList>
    </citation>
    <scope>NUCLEOTIDE SEQUENCE</scope>
    <source>
        <strain evidence="2">CGMCC 1.12987</strain>
    </source>
</reference>
<evidence type="ECO:0000313" key="2">
    <source>
        <dbReference type="EMBL" id="GGG04674.1"/>
    </source>
</evidence>